<dbReference type="InterPro" id="IPR011453">
    <property type="entry name" value="DUF1559"/>
</dbReference>
<gene>
    <name evidence="3" type="ORF">CEE69_19435</name>
</gene>
<dbReference type="InterPro" id="IPR012902">
    <property type="entry name" value="N_methyl_site"/>
</dbReference>
<dbReference type="Pfam" id="PF07963">
    <property type="entry name" value="N_methyl"/>
    <property type="match status" value="1"/>
</dbReference>
<dbReference type="NCBIfam" id="TIGR04294">
    <property type="entry name" value="pre_pil_HX9DG"/>
    <property type="match status" value="1"/>
</dbReference>
<dbReference type="SUPFAM" id="SSF54523">
    <property type="entry name" value="Pili subunits"/>
    <property type="match status" value="1"/>
</dbReference>
<accession>A0A2G1W3X7</accession>
<name>A0A2G1W3X7_9BACT</name>
<dbReference type="PANTHER" id="PTHR30093">
    <property type="entry name" value="GENERAL SECRETION PATHWAY PROTEIN G"/>
    <property type="match status" value="1"/>
</dbReference>
<evidence type="ECO:0000313" key="3">
    <source>
        <dbReference type="EMBL" id="PHQ33734.1"/>
    </source>
</evidence>
<dbReference type="Proteomes" id="UP000225740">
    <property type="component" value="Unassembled WGS sequence"/>
</dbReference>
<keyword evidence="1" id="KW-0812">Transmembrane</keyword>
<evidence type="ECO:0000259" key="2">
    <source>
        <dbReference type="Pfam" id="PF07596"/>
    </source>
</evidence>
<dbReference type="InterPro" id="IPR045584">
    <property type="entry name" value="Pilin-like"/>
</dbReference>
<comment type="caution">
    <text evidence="3">The sequence shown here is derived from an EMBL/GenBank/DDBJ whole genome shotgun (WGS) entry which is preliminary data.</text>
</comment>
<proteinExistence type="predicted"/>
<keyword evidence="1" id="KW-0472">Membrane</keyword>
<organism evidence="3 4">
    <name type="scientific">Rhodopirellula bahusiensis</name>
    <dbReference type="NCBI Taxonomy" id="2014065"/>
    <lineage>
        <taxon>Bacteria</taxon>
        <taxon>Pseudomonadati</taxon>
        <taxon>Planctomycetota</taxon>
        <taxon>Planctomycetia</taxon>
        <taxon>Pirellulales</taxon>
        <taxon>Pirellulaceae</taxon>
        <taxon>Rhodopirellula</taxon>
    </lineage>
</organism>
<dbReference type="PANTHER" id="PTHR30093:SF2">
    <property type="entry name" value="TYPE II SECRETION SYSTEM PROTEIN H"/>
    <property type="match status" value="1"/>
</dbReference>
<feature type="domain" description="DUF1559" evidence="2">
    <location>
        <begin position="83"/>
        <end position="391"/>
    </location>
</feature>
<reference evidence="3 4" key="1">
    <citation type="submission" date="2017-06" db="EMBL/GenBank/DDBJ databases">
        <title>Description of Rhodopirellula bahusiensis sp. nov.</title>
        <authorList>
            <person name="Kizina J."/>
            <person name="Harder J."/>
        </authorList>
    </citation>
    <scope>NUCLEOTIDE SEQUENCE [LARGE SCALE GENOMIC DNA]</scope>
    <source>
        <strain evidence="3 4">SWK21</strain>
    </source>
</reference>
<dbReference type="Pfam" id="PF07596">
    <property type="entry name" value="SBP_bac_10"/>
    <property type="match status" value="1"/>
</dbReference>
<dbReference type="PROSITE" id="PS00409">
    <property type="entry name" value="PROKAR_NTER_METHYL"/>
    <property type="match status" value="1"/>
</dbReference>
<protein>
    <submittedName>
        <fullName evidence="3">Prepilin-type cleavage/methylation domain-containing protein</fullName>
    </submittedName>
</protein>
<dbReference type="AlphaFoldDB" id="A0A2G1W3X7"/>
<feature type="transmembrane region" description="Helical" evidence="1">
    <location>
        <begin position="59"/>
        <end position="82"/>
    </location>
</feature>
<evidence type="ECO:0000313" key="4">
    <source>
        <dbReference type="Proteomes" id="UP000225740"/>
    </source>
</evidence>
<dbReference type="NCBIfam" id="TIGR02532">
    <property type="entry name" value="IV_pilin_GFxxxE"/>
    <property type="match status" value="1"/>
</dbReference>
<evidence type="ECO:0000256" key="1">
    <source>
        <dbReference type="SAM" id="Phobius"/>
    </source>
</evidence>
<dbReference type="InterPro" id="IPR027558">
    <property type="entry name" value="Pre_pil_HX9DG_C"/>
</dbReference>
<keyword evidence="1" id="KW-1133">Transmembrane helix</keyword>
<dbReference type="Gene3D" id="3.30.700.10">
    <property type="entry name" value="Glycoprotein, Type 4 Pilin"/>
    <property type="match status" value="1"/>
</dbReference>
<sequence>MSLASCLRCGIELHTCRNSEHLMLIDTSKSFRLSNWKPQVMRRPQSFHSPKSAVRTSGFTLVELLVVIAIIGVLVGLLLPAVQSAREAARRMQCSNNMKQIGLAIHMYHDAFKAFPPASYAMADSGDLNRPASWMVRILPFLEQTAAYSNVDFSGDFSNRDGINYSWRGLDGLVVPTFNCPSSPLEIFRQDTASAGTIALGSPETLQTQVACYAGVAGMYHYGQGTGNDAPYTLWNGHNGRVDYNGVIIPVDSKNGRPLRFASILDGTTNTIAVGETGNFKSVIQEDGTRQQHDDRVGNWHGGAWSGGGGDPNLGAADGYRMNVASIRAGINFTPVYPTTRYGTGGGPYFGIGPYWYGRPGMHSPFRSAHVGGAQFVLSDGSVHFVSENINYQVLLDLACRLDGNIIEDFQN</sequence>
<keyword evidence="4" id="KW-1185">Reference proteome</keyword>
<dbReference type="EMBL" id="NIZW01000015">
    <property type="protein sequence ID" value="PHQ33734.1"/>
    <property type="molecule type" value="Genomic_DNA"/>
</dbReference>